<sequence length="155" mass="16660">MPSGPGTSSQRGQRGRRRSGGERDVTRMYSGNKLGIKQRCHKTPGPTGAVCFSGSHPVDRSRGGSVWAQVPRNAGDEQHGVSKCRPLAFKGEESCSRDGGIASISRPVAGKEKTAATDWTLKPAALSSHHQIIKNTVDAHQPPNQMEKTDLVFIM</sequence>
<dbReference type="AlphaFoldDB" id="A0A9Q0E1W1"/>
<reference evidence="2" key="1">
    <citation type="submission" date="2022-07" db="EMBL/GenBank/DDBJ databases">
        <title>Chromosome-level genome of Muraenolepis orangiensis.</title>
        <authorList>
            <person name="Kim J."/>
        </authorList>
    </citation>
    <scope>NUCLEOTIDE SEQUENCE</scope>
    <source>
        <strain evidence="2">KU_S4_2022</strain>
        <tissue evidence="2">Muscle</tissue>
    </source>
</reference>
<dbReference type="EMBL" id="JANIIK010000109">
    <property type="protein sequence ID" value="KAJ3597811.1"/>
    <property type="molecule type" value="Genomic_DNA"/>
</dbReference>
<organism evidence="2 3">
    <name type="scientific">Muraenolepis orangiensis</name>
    <name type="common">Patagonian moray cod</name>
    <dbReference type="NCBI Taxonomy" id="630683"/>
    <lineage>
        <taxon>Eukaryota</taxon>
        <taxon>Metazoa</taxon>
        <taxon>Chordata</taxon>
        <taxon>Craniata</taxon>
        <taxon>Vertebrata</taxon>
        <taxon>Euteleostomi</taxon>
        <taxon>Actinopterygii</taxon>
        <taxon>Neopterygii</taxon>
        <taxon>Teleostei</taxon>
        <taxon>Neoteleostei</taxon>
        <taxon>Acanthomorphata</taxon>
        <taxon>Zeiogadaria</taxon>
        <taxon>Gadariae</taxon>
        <taxon>Gadiformes</taxon>
        <taxon>Muraenolepidoidei</taxon>
        <taxon>Muraenolepididae</taxon>
        <taxon>Muraenolepis</taxon>
    </lineage>
</organism>
<evidence type="ECO:0000256" key="1">
    <source>
        <dbReference type="SAM" id="MobiDB-lite"/>
    </source>
</evidence>
<evidence type="ECO:0000313" key="3">
    <source>
        <dbReference type="Proteomes" id="UP001148018"/>
    </source>
</evidence>
<name>A0A9Q0E1W1_9TELE</name>
<dbReference type="Proteomes" id="UP001148018">
    <property type="component" value="Unassembled WGS sequence"/>
</dbReference>
<proteinExistence type="predicted"/>
<accession>A0A9Q0E1W1</accession>
<feature type="region of interest" description="Disordered" evidence="1">
    <location>
        <begin position="1"/>
        <end position="44"/>
    </location>
</feature>
<gene>
    <name evidence="2" type="ORF">NHX12_001328</name>
</gene>
<comment type="caution">
    <text evidence="2">The sequence shown here is derived from an EMBL/GenBank/DDBJ whole genome shotgun (WGS) entry which is preliminary data.</text>
</comment>
<keyword evidence="3" id="KW-1185">Reference proteome</keyword>
<evidence type="ECO:0000313" key="2">
    <source>
        <dbReference type="EMBL" id="KAJ3597811.1"/>
    </source>
</evidence>
<feature type="compositionally biased region" description="Low complexity" evidence="1">
    <location>
        <begin position="1"/>
        <end position="12"/>
    </location>
</feature>
<protein>
    <submittedName>
        <fullName evidence="2">Uncharacterized protein</fullName>
    </submittedName>
</protein>